<keyword evidence="3" id="KW-1185">Reference proteome</keyword>
<organism evidence="2 3">
    <name type="scientific">Scyliorhinus torazame</name>
    <name type="common">Cloudy catshark</name>
    <name type="synonym">Catulus torazame</name>
    <dbReference type="NCBI Taxonomy" id="75743"/>
    <lineage>
        <taxon>Eukaryota</taxon>
        <taxon>Metazoa</taxon>
        <taxon>Chordata</taxon>
        <taxon>Craniata</taxon>
        <taxon>Vertebrata</taxon>
        <taxon>Chondrichthyes</taxon>
        <taxon>Elasmobranchii</taxon>
        <taxon>Galeomorphii</taxon>
        <taxon>Galeoidea</taxon>
        <taxon>Carcharhiniformes</taxon>
        <taxon>Scyliorhinidae</taxon>
        <taxon>Scyliorhinus</taxon>
    </lineage>
</organism>
<dbReference type="AlphaFoldDB" id="A0A401PYC5"/>
<evidence type="ECO:0000256" key="1">
    <source>
        <dbReference type="SAM" id="MobiDB-lite"/>
    </source>
</evidence>
<reference evidence="2 3" key="1">
    <citation type="journal article" date="2018" name="Nat. Ecol. Evol.">
        <title>Shark genomes provide insights into elasmobranch evolution and the origin of vertebrates.</title>
        <authorList>
            <person name="Hara Y"/>
            <person name="Yamaguchi K"/>
            <person name="Onimaru K"/>
            <person name="Kadota M"/>
            <person name="Koyanagi M"/>
            <person name="Keeley SD"/>
            <person name="Tatsumi K"/>
            <person name="Tanaka K"/>
            <person name="Motone F"/>
            <person name="Kageyama Y"/>
            <person name="Nozu R"/>
            <person name="Adachi N"/>
            <person name="Nishimura O"/>
            <person name="Nakagawa R"/>
            <person name="Tanegashima C"/>
            <person name="Kiyatake I"/>
            <person name="Matsumoto R"/>
            <person name="Murakumo K"/>
            <person name="Nishida K"/>
            <person name="Terakita A"/>
            <person name="Kuratani S"/>
            <person name="Sato K"/>
            <person name="Hyodo S Kuraku.S."/>
        </authorList>
    </citation>
    <scope>NUCLEOTIDE SEQUENCE [LARGE SCALE GENOMIC DNA]</scope>
</reference>
<name>A0A401PYC5_SCYTO</name>
<evidence type="ECO:0000313" key="3">
    <source>
        <dbReference type="Proteomes" id="UP000288216"/>
    </source>
</evidence>
<feature type="region of interest" description="Disordered" evidence="1">
    <location>
        <begin position="1"/>
        <end position="20"/>
    </location>
</feature>
<comment type="caution">
    <text evidence="2">The sequence shown here is derived from an EMBL/GenBank/DDBJ whole genome shotgun (WGS) entry which is preliminary data.</text>
</comment>
<dbReference type="STRING" id="75743.A0A401PYC5"/>
<feature type="non-terminal residue" evidence="2">
    <location>
        <position position="1"/>
    </location>
</feature>
<feature type="region of interest" description="Disordered" evidence="1">
    <location>
        <begin position="146"/>
        <end position="165"/>
    </location>
</feature>
<gene>
    <name evidence="2" type="ORF">scyTo_0015754</name>
</gene>
<sequence>DTGLRPSGAGGRAANASPKLLTSDRRWKRTILAAGASTVLGNVQEGPNVERHYLNQSGQQYYTPEVSAFDGPDDLLTQLESQIYGSSTELQTRTDFTLKSFQPKVQVPFYVPPGQRPRKLEIERRRRQYQNQNLKQLLKLEGINSDKLMPRHSGPERNRAKTGKNAPHFTVYLPLEVFDDEEFECRTPEEWLQLGYEEGSDIRKPIPAKALLPKDD</sequence>
<dbReference type="OMA" id="PNVERHY"/>
<protein>
    <submittedName>
        <fullName evidence="2">Uncharacterized protein</fullName>
    </submittedName>
</protein>
<dbReference type="EMBL" id="BFAA01009095">
    <property type="protein sequence ID" value="GCB78043.1"/>
    <property type="molecule type" value="Genomic_DNA"/>
</dbReference>
<dbReference type="Proteomes" id="UP000288216">
    <property type="component" value="Unassembled WGS sequence"/>
</dbReference>
<dbReference type="OrthoDB" id="447173at2759"/>
<evidence type="ECO:0000313" key="2">
    <source>
        <dbReference type="EMBL" id="GCB78043.1"/>
    </source>
</evidence>
<proteinExistence type="predicted"/>
<feature type="non-terminal residue" evidence="2">
    <location>
        <position position="216"/>
    </location>
</feature>
<accession>A0A401PYC5</accession>